<gene>
    <name evidence="2" type="ORF">QO002_004370</name>
</gene>
<feature type="transmembrane region" description="Helical" evidence="1">
    <location>
        <begin position="219"/>
        <end position="238"/>
    </location>
</feature>
<keyword evidence="1" id="KW-0472">Membrane</keyword>
<evidence type="ECO:0000313" key="3">
    <source>
        <dbReference type="Proteomes" id="UP001230207"/>
    </source>
</evidence>
<accession>A0ABU0BWU8</accession>
<keyword evidence="3" id="KW-1185">Reference proteome</keyword>
<feature type="transmembrane region" description="Helical" evidence="1">
    <location>
        <begin position="244"/>
        <end position="262"/>
    </location>
</feature>
<reference evidence="2 3" key="1">
    <citation type="submission" date="2023-07" db="EMBL/GenBank/DDBJ databases">
        <title>Genomic Encyclopedia of Type Strains, Phase IV (KMG-IV): sequencing the most valuable type-strain genomes for metagenomic binning, comparative biology and taxonomic classification.</title>
        <authorList>
            <person name="Goeker M."/>
        </authorList>
    </citation>
    <scope>NUCLEOTIDE SEQUENCE [LARGE SCALE GENOMIC DNA]</scope>
    <source>
        <strain evidence="2 3">DSM 1112</strain>
    </source>
</reference>
<sequence length="548" mass="61683">MSAKQTTLCVPLEVKPESCSRLSSLINDIRIREDKSTPGQENFARIIVNVPTLHFLSMSVFAAGDYDPMFILEANFDGPVGVFWGQMEAALSNDLREIVRCCKRPLDGDGKLYDAVTAPESAASIAAYFEKRTQSPSVFHHGNRGMNRDRILREHALFLTVRRELDAVDTIDADPYRGLEPRPLHEKLRQRVIADHPWLAQVPIQRISASEKAFDVLRLLLYVVILIFILSLPGLLLALLLPTAAYVAFIIVAAVLVAFLIYRKREPLPGTGIPTTFSFLNLLWQQAFVVAAYVIAATLLLVPTVVIGSYLIATLVPHETLSLSEAFWLIAPAVALGLFSLIVTVPLIILRLRYLEMHDSSHDAPQTREHLLREMIRREDWVAQNHMGSIVLLKPGVLRTAVVRAGHLGLGLLLRVQARDGYLGSMRTVHFAHWAFLNNGSRLLFFSNFDHSWDSYLDDFIEKAHAGLTLAWGCGVGFPPTRLLLFDGASHGRRFKNWALASRTVSRFWYSAYPTLTVDQIERNYRIASVLHKQTPSDMEVRQWMLDL</sequence>
<comment type="caution">
    <text evidence="2">The sequence shown here is derived from an EMBL/GenBank/DDBJ whole genome shotgun (WGS) entry which is preliminary data.</text>
</comment>
<keyword evidence="1" id="KW-0812">Transmembrane</keyword>
<dbReference type="Proteomes" id="UP001230207">
    <property type="component" value="Unassembled WGS sequence"/>
</dbReference>
<dbReference type="EMBL" id="JAUSVF010000002">
    <property type="protein sequence ID" value="MDQ0322164.1"/>
    <property type="molecule type" value="Genomic_DNA"/>
</dbReference>
<keyword evidence="1" id="KW-1133">Transmembrane helix</keyword>
<feature type="transmembrane region" description="Helical" evidence="1">
    <location>
        <begin position="326"/>
        <end position="350"/>
    </location>
</feature>
<evidence type="ECO:0000313" key="2">
    <source>
        <dbReference type="EMBL" id="MDQ0322164.1"/>
    </source>
</evidence>
<protein>
    <submittedName>
        <fullName evidence="2">Uncharacterized protein</fullName>
    </submittedName>
</protein>
<dbReference type="RefSeq" id="WP_307233722.1">
    <property type="nucleotide sequence ID" value="NZ_JAUSVF010000002.1"/>
</dbReference>
<organism evidence="2 3">
    <name type="scientific">Pararhizobium capsulatum DSM 1112</name>
    <dbReference type="NCBI Taxonomy" id="1121113"/>
    <lineage>
        <taxon>Bacteria</taxon>
        <taxon>Pseudomonadati</taxon>
        <taxon>Pseudomonadota</taxon>
        <taxon>Alphaproteobacteria</taxon>
        <taxon>Hyphomicrobiales</taxon>
        <taxon>Rhizobiaceae</taxon>
        <taxon>Rhizobium/Agrobacterium group</taxon>
        <taxon>Pararhizobium</taxon>
    </lineage>
</organism>
<evidence type="ECO:0000256" key="1">
    <source>
        <dbReference type="SAM" id="Phobius"/>
    </source>
</evidence>
<proteinExistence type="predicted"/>
<name>A0ABU0BWU8_9HYPH</name>
<feature type="transmembrane region" description="Helical" evidence="1">
    <location>
        <begin position="283"/>
        <end position="306"/>
    </location>
</feature>